<dbReference type="GeneID" id="17042099"/>
<dbReference type="InterPro" id="IPR006935">
    <property type="entry name" value="Helicase/UvrB_N"/>
</dbReference>
<dbReference type="GO" id="GO:0009378">
    <property type="term" value="F:four-way junction helicase activity"/>
    <property type="evidence" value="ECO:0007669"/>
    <property type="project" value="TreeGrafter"/>
</dbReference>
<dbReference type="GO" id="GO:0005634">
    <property type="term" value="C:nucleus"/>
    <property type="evidence" value="ECO:0007669"/>
    <property type="project" value="UniProtKB-SubCell"/>
</dbReference>
<evidence type="ECO:0000256" key="1">
    <source>
        <dbReference type="ARBA" id="ARBA00004123"/>
    </source>
</evidence>
<evidence type="ECO:0000313" key="9">
    <source>
        <dbReference type="EMBL" id="EIE24101.1"/>
    </source>
</evidence>
<evidence type="ECO:0000256" key="3">
    <source>
        <dbReference type="ARBA" id="ARBA00022741"/>
    </source>
</evidence>
<comment type="caution">
    <text evidence="9">The sequence shown here is derived from an EMBL/GenBank/DDBJ whole genome shotgun (WGS) entry which is preliminary data.</text>
</comment>
<proteinExistence type="inferred from homology"/>
<reference evidence="9 10" key="1">
    <citation type="journal article" date="2012" name="Genome Biol.">
        <title>The genome of the polar eukaryotic microalga coccomyxa subellipsoidea reveals traits of cold adaptation.</title>
        <authorList>
            <person name="Blanc G."/>
            <person name="Agarkova I."/>
            <person name="Grimwood J."/>
            <person name="Kuo A."/>
            <person name="Brueggeman A."/>
            <person name="Dunigan D."/>
            <person name="Gurnon J."/>
            <person name="Ladunga I."/>
            <person name="Lindquist E."/>
            <person name="Lucas S."/>
            <person name="Pangilinan J."/>
            <person name="Proschold T."/>
            <person name="Salamov A."/>
            <person name="Schmutz J."/>
            <person name="Weeks D."/>
            <person name="Yamada T."/>
            <person name="Claverie J.M."/>
            <person name="Grigoriev I."/>
            <person name="Van Etten J."/>
            <person name="Lomsadze A."/>
            <person name="Borodovsky M."/>
        </authorList>
    </citation>
    <scope>NUCLEOTIDE SEQUENCE [LARGE SCALE GENOMIC DNA]</scope>
    <source>
        <strain evidence="9 10">C-169</strain>
    </source>
</reference>
<keyword evidence="4 9" id="KW-0378">Hydrolase</keyword>
<dbReference type="InterPro" id="IPR027417">
    <property type="entry name" value="P-loop_NTPase"/>
</dbReference>
<dbReference type="FunFam" id="3.40.50.300:FF:000861">
    <property type="entry name" value="Fanconi anemia, complementation group M"/>
    <property type="match status" value="1"/>
</dbReference>
<keyword evidence="3" id="KW-0547">Nucleotide-binding</keyword>
<dbReference type="eggNOG" id="KOG0354">
    <property type="taxonomic scope" value="Eukaryota"/>
</dbReference>
<evidence type="ECO:0000313" key="10">
    <source>
        <dbReference type="Proteomes" id="UP000007264"/>
    </source>
</evidence>
<evidence type="ECO:0000256" key="5">
    <source>
        <dbReference type="ARBA" id="ARBA00022806"/>
    </source>
</evidence>
<keyword evidence="5" id="KW-0347">Helicase</keyword>
<dbReference type="PROSITE" id="PS51192">
    <property type="entry name" value="HELICASE_ATP_BIND_1"/>
    <property type="match status" value="1"/>
</dbReference>
<feature type="domain" description="Helicase ATP-binding" evidence="8">
    <location>
        <begin position="18"/>
        <end position="188"/>
    </location>
</feature>
<comment type="similarity">
    <text evidence="2">Belongs to the DEAD box helicase family. DEAH subfamily. FANCM sub-subfamily.</text>
</comment>
<protein>
    <submittedName>
        <fullName evidence="9">P-loop containing nucleoside triphosphate hydrolase protein</fullName>
    </submittedName>
</protein>
<dbReference type="SUPFAM" id="SSF52540">
    <property type="entry name" value="P-loop containing nucleoside triphosphate hydrolases"/>
    <property type="match status" value="1"/>
</dbReference>
<keyword evidence="6" id="KW-0067">ATP-binding</keyword>
<feature type="non-terminal residue" evidence="9">
    <location>
        <position position="1"/>
    </location>
</feature>
<comment type="subcellular location">
    <subcellularLocation>
        <location evidence="1">Nucleus</location>
    </subcellularLocation>
</comment>
<organism evidence="9 10">
    <name type="scientific">Coccomyxa subellipsoidea (strain C-169)</name>
    <name type="common">Green microalga</name>
    <dbReference type="NCBI Taxonomy" id="574566"/>
    <lineage>
        <taxon>Eukaryota</taxon>
        <taxon>Viridiplantae</taxon>
        <taxon>Chlorophyta</taxon>
        <taxon>core chlorophytes</taxon>
        <taxon>Trebouxiophyceae</taxon>
        <taxon>Trebouxiophyceae incertae sedis</taxon>
        <taxon>Coccomyxaceae</taxon>
        <taxon>Coccomyxa</taxon>
        <taxon>Coccomyxa subellipsoidea</taxon>
    </lineage>
</organism>
<sequence length="204" mass="22764">KNWIYPEGVPERAYQVAIVEQALLKNTLVCLPTGLGKTFIAAVVMYNFFRWFPEGKVVFLAPTKPLVHQQMDACQKFMGSSKGNSIVLDGGVNRENRIVQWDSPHKRIIFATPQTFKNDVCTGVCPLEKITCVVVDECHRAVGKNDAVAVIEKLRSEGCKFRVLGLSATPGSKREAVQEVLQNLMISAIEFRGEEDADVVPYRH</sequence>
<dbReference type="SMART" id="SM00487">
    <property type="entry name" value="DEXDc"/>
    <property type="match status" value="1"/>
</dbReference>
<dbReference type="PANTHER" id="PTHR14025">
    <property type="entry name" value="FANCONI ANEMIA GROUP M FANCM FAMILY MEMBER"/>
    <property type="match status" value="1"/>
</dbReference>
<dbReference type="InterPro" id="IPR014001">
    <property type="entry name" value="Helicase_ATP-bd"/>
</dbReference>
<evidence type="ECO:0000256" key="4">
    <source>
        <dbReference type="ARBA" id="ARBA00022801"/>
    </source>
</evidence>
<dbReference type="PANTHER" id="PTHR14025:SF20">
    <property type="entry name" value="FANCONI ANEMIA GROUP M PROTEIN"/>
    <property type="match status" value="1"/>
</dbReference>
<keyword evidence="7" id="KW-0539">Nucleus</keyword>
<dbReference type="GO" id="GO:0043138">
    <property type="term" value="F:3'-5' DNA helicase activity"/>
    <property type="evidence" value="ECO:0007669"/>
    <property type="project" value="TreeGrafter"/>
</dbReference>
<dbReference type="GO" id="GO:0036297">
    <property type="term" value="P:interstrand cross-link repair"/>
    <property type="evidence" value="ECO:0007669"/>
    <property type="project" value="TreeGrafter"/>
</dbReference>
<dbReference type="Gene3D" id="3.40.50.300">
    <property type="entry name" value="P-loop containing nucleotide triphosphate hydrolases"/>
    <property type="match status" value="1"/>
</dbReference>
<dbReference type="Pfam" id="PF04851">
    <property type="entry name" value="ResIII"/>
    <property type="match status" value="1"/>
</dbReference>
<keyword evidence="10" id="KW-1185">Reference proteome</keyword>
<dbReference type="AlphaFoldDB" id="I0Z0D2"/>
<evidence type="ECO:0000256" key="7">
    <source>
        <dbReference type="ARBA" id="ARBA00023242"/>
    </source>
</evidence>
<feature type="non-terminal residue" evidence="9">
    <location>
        <position position="204"/>
    </location>
</feature>
<dbReference type="STRING" id="574566.I0Z0D2"/>
<dbReference type="GO" id="GO:0045003">
    <property type="term" value="P:double-strand break repair via synthesis-dependent strand annealing"/>
    <property type="evidence" value="ECO:0007669"/>
    <property type="project" value="TreeGrafter"/>
</dbReference>
<accession>I0Z0D2</accession>
<evidence type="ECO:0000256" key="6">
    <source>
        <dbReference type="ARBA" id="ARBA00022840"/>
    </source>
</evidence>
<evidence type="ECO:0000259" key="8">
    <source>
        <dbReference type="PROSITE" id="PS51192"/>
    </source>
</evidence>
<dbReference type="Proteomes" id="UP000007264">
    <property type="component" value="Unassembled WGS sequence"/>
</dbReference>
<dbReference type="GO" id="GO:0016787">
    <property type="term" value="F:hydrolase activity"/>
    <property type="evidence" value="ECO:0007669"/>
    <property type="project" value="UniProtKB-KW"/>
</dbReference>
<gene>
    <name evidence="9" type="ORF">COCSUDRAFT_7659</name>
</gene>
<evidence type="ECO:0000256" key="2">
    <source>
        <dbReference type="ARBA" id="ARBA00009889"/>
    </source>
</evidence>
<dbReference type="EMBL" id="AGSI01000006">
    <property type="protein sequence ID" value="EIE24101.1"/>
    <property type="molecule type" value="Genomic_DNA"/>
</dbReference>
<dbReference type="GO" id="GO:0005524">
    <property type="term" value="F:ATP binding"/>
    <property type="evidence" value="ECO:0007669"/>
    <property type="project" value="UniProtKB-KW"/>
</dbReference>
<name>I0Z0D2_COCSC</name>
<dbReference type="GO" id="GO:0000400">
    <property type="term" value="F:four-way junction DNA binding"/>
    <property type="evidence" value="ECO:0007669"/>
    <property type="project" value="TreeGrafter"/>
</dbReference>
<dbReference type="KEGG" id="csl:COCSUDRAFT_7659"/>
<dbReference type="OrthoDB" id="6513042at2759"/>
<dbReference type="RefSeq" id="XP_005648645.1">
    <property type="nucleotide sequence ID" value="XM_005648588.1"/>
</dbReference>